<dbReference type="EMBL" id="ML736183">
    <property type="protein sequence ID" value="KAE8380292.1"/>
    <property type="molecule type" value="Genomic_DNA"/>
</dbReference>
<name>A0A5N7BET1_9EURO</name>
<proteinExistence type="predicted"/>
<keyword evidence="2" id="KW-0472">Membrane</keyword>
<accession>A0A5N7BET1</accession>
<feature type="region of interest" description="Disordered" evidence="1">
    <location>
        <begin position="44"/>
        <end position="71"/>
    </location>
</feature>
<reference evidence="3 4" key="1">
    <citation type="submission" date="2019-04" db="EMBL/GenBank/DDBJ databases">
        <title>Friends and foes A comparative genomics studyof 23 Aspergillus species from section Flavi.</title>
        <authorList>
            <consortium name="DOE Joint Genome Institute"/>
            <person name="Kjaerbolling I."/>
            <person name="Vesth T."/>
            <person name="Frisvad J.C."/>
            <person name="Nybo J.L."/>
            <person name="Theobald S."/>
            <person name="Kildgaard S."/>
            <person name="Isbrandt T."/>
            <person name="Kuo A."/>
            <person name="Sato A."/>
            <person name="Lyhne E.K."/>
            <person name="Kogle M.E."/>
            <person name="Wiebenga A."/>
            <person name="Kun R.S."/>
            <person name="Lubbers R.J."/>
            <person name="Makela M.R."/>
            <person name="Barry K."/>
            <person name="Chovatia M."/>
            <person name="Clum A."/>
            <person name="Daum C."/>
            <person name="Haridas S."/>
            <person name="He G."/>
            <person name="LaButti K."/>
            <person name="Lipzen A."/>
            <person name="Mondo S."/>
            <person name="Riley R."/>
            <person name="Salamov A."/>
            <person name="Simmons B.A."/>
            <person name="Magnuson J.K."/>
            <person name="Henrissat B."/>
            <person name="Mortensen U.H."/>
            <person name="Larsen T.O."/>
            <person name="Devries R.P."/>
            <person name="Grigoriev I.V."/>
            <person name="Machida M."/>
            <person name="Baker S.E."/>
            <person name="Andersen M.R."/>
        </authorList>
    </citation>
    <scope>NUCLEOTIDE SEQUENCE [LARGE SCALE GENOMIC DNA]</scope>
    <source>
        <strain evidence="3 4">IBT 29228</strain>
    </source>
</reference>
<protein>
    <submittedName>
        <fullName evidence="3">Uncharacterized protein</fullName>
    </submittedName>
</protein>
<evidence type="ECO:0000313" key="3">
    <source>
        <dbReference type="EMBL" id="KAE8380292.1"/>
    </source>
</evidence>
<evidence type="ECO:0000313" key="4">
    <source>
        <dbReference type="Proteomes" id="UP000326198"/>
    </source>
</evidence>
<keyword evidence="4" id="KW-1185">Reference proteome</keyword>
<organism evidence="3 4">
    <name type="scientific">Aspergillus bertholletiae</name>
    <dbReference type="NCBI Taxonomy" id="1226010"/>
    <lineage>
        <taxon>Eukaryota</taxon>
        <taxon>Fungi</taxon>
        <taxon>Dikarya</taxon>
        <taxon>Ascomycota</taxon>
        <taxon>Pezizomycotina</taxon>
        <taxon>Eurotiomycetes</taxon>
        <taxon>Eurotiomycetidae</taxon>
        <taxon>Eurotiales</taxon>
        <taxon>Aspergillaceae</taxon>
        <taxon>Aspergillus</taxon>
        <taxon>Aspergillus subgen. Circumdati</taxon>
    </lineage>
</organism>
<gene>
    <name evidence="3" type="ORF">BDV26DRAFT_257715</name>
</gene>
<keyword evidence="2" id="KW-0812">Transmembrane</keyword>
<keyword evidence="2" id="KW-1133">Transmembrane helix</keyword>
<feature type="compositionally biased region" description="Basic and acidic residues" evidence="1">
    <location>
        <begin position="44"/>
        <end position="60"/>
    </location>
</feature>
<evidence type="ECO:0000256" key="1">
    <source>
        <dbReference type="SAM" id="MobiDB-lite"/>
    </source>
</evidence>
<feature type="transmembrane region" description="Helical" evidence="2">
    <location>
        <begin position="12"/>
        <end position="31"/>
    </location>
</feature>
<dbReference type="Proteomes" id="UP000326198">
    <property type="component" value="Unassembled WGS sequence"/>
</dbReference>
<evidence type="ECO:0000256" key="2">
    <source>
        <dbReference type="SAM" id="Phobius"/>
    </source>
</evidence>
<sequence>MGITALSDSNTGTGGWISTYILYHTYYYLVYRLRYLIREKKEENKIPTQELKEPREPREKKTSHKFSSLLQ</sequence>
<dbReference type="AlphaFoldDB" id="A0A5N7BET1"/>